<dbReference type="Proteomes" id="UP000253551">
    <property type="component" value="Unassembled WGS sequence"/>
</dbReference>
<dbReference type="CDD" id="cd06224">
    <property type="entry name" value="REM"/>
    <property type="match status" value="1"/>
</dbReference>
<evidence type="ECO:0000259" key="6">
    <source>
        <dbReference type="PROSITE" id="PS50020"/>
    </source>
</evidence>
<dbReference type="FunFam" id="2.30.30.40:FF:000072">
    <property type="entry name" value="Unconventional Myosin IB"/>
    <property type="match status" value="1"/>
</dbReference>
<evidence type="ECO:0000256" key="3">
    <source>
        <dbReference type="PROSITE-ProRule" id="PRU00192"/>
    </source>
</evidence>
<dbReference type="SMART" id="SM00326">
    <property type="entry name" value="SH3"/>
    <property type="match status" value="1"/>
</dbReference>
<sequence length="725" mass="83479">MNNLPLPPRIIGRVRAIYSYYSEEQSSLNFKKGDSIDVLTKLDSGWWDGWCHGERGWFPSNYVQEDTPEEDMYTSHEAHLPDGWTIQMAEDGHTRYYYNQHTGQMSYEPPPPPTTTTTIATKEEHIIEKRRDYRESFFRPKQPIETKEEEEHQPTEAELMDNWVERQTPQGRVYFCNLITQETTWDYNEIDTETGRLTVETNENQKDEEEEEEGVYFRDAVQEQSIPQELTWNKIASDIALGIHELSTVTTKKQKDQVQPKTLSIVESIRLMLYASRTLDKDSLLLQEPSFREPRRAITSTLSKLVLDTKLSGDLYDSAWTSLMFEKIQRDANELMVSVRNFVSLCQQREVDISHISPRFIQPSDIPTIEPVSPVPSLTTGMAHLGIGPEDRQRVNKATKDSSLNQKTRYLLNQDLVVSLQVYSHQIYTSAEELSATAQRLLTLFQRLSGTGIEERTSLVSLFKTLSNQIGQYIAILDNINFDSNPIPSMVEYKISRQNIYSAIGHLFGAVQTLTDLEVDLPLAIQKLDEAVIHVENVIETVEQSVIAMVNERKHSMGREDEKEDEAEFGGFDDGKLALRRPTMGMVGISDIVNRRRQQSIRPDDRTVDSTDTLGYDHQPDEIDVAQDNTIKGGTLAALVERLTAHNTSDTNFIANFLLTYRSFCTSEELVTLLENRYNLRPPERLTPDQLVMWTERKQKLVRLRVFNVIKNWLENYYIDEDEPL</sequence>
<organism evidence="8 9">
    <name type="scientific">Rhizopus stolonifer</name>
    <name type="common">Rhizopus nigricans</name>
    <dbReference type="NCBI Taxonomy" id="4846"/>
    <lineage>
        <taxon>Eukaryota</taxon>
        <taxon>Fungi</taxon>
        <taxon>Fungi incertae sedis</taxon>
        <taxon>Mucoromycota</taxon>
        <taxon>Mucoromycotina</taxon>
        <taxon>Mucoromycetes</taxon>
        <taxon>Mucorales</taxon>
        <taxon>Mucorineae</taxon>
        <taxon>Rhizopodaceae</taxon>
        <taxon>Rhizopus</taxon>
    </lineage>
</organism>
<keyword evidence="1 3" id="KW-0728">SH3 domain</keyword>
<dbReference type="InterPro" id="IPR056685">
    <property type="entry name" value="DUF7783"/>
</dbReference>
<dbReference type="PRINTS" id="PR00452">
    <property type="entry name" value="SH3DOMAIN"/>
</dbReference>
<protein>
    <submittedName>
        <fullName evidence="8">Uncharacterized protein</fullName>
    </submittedName>
</protein>
<gene>
    <name evidence="8" type="ORF">CU098_001570</name>
</gene>
<dbReference type="PROSITE" id="PS50212">
    <property type="entry name" value="RASGEF_NTER"/>
    <property type="match status" value="1"/>
</dbReference>
<dbReference type="OrthoDB" id="10255964at2759"/>
<keyword evidence="9" id="KW-1185">Reference proteome</keyword>
<dbReference type="InterPro" id="IPR001452">
    <property type="entry name" value="SH3_domain"/>
</dbReference>
<reference evidence="8 9" key="1">
    <citation type="journal article" date="2018" name="G3 (Bethesda)">
        <title>Phylogenetic and Phylogenomic Definition of Rhizopus Species.</title>
        <authorList>
            <person name="Gryganskyi A.P."/>
            <person name="Golan J."/>
            <person name="Dolatabadi S."/>
            <person name="Mondo S."/>
            <person name="Robb S."/>
            <person name="Idnurm A."/>
            <person name="Muszewska A."/>
            <person name="Steczkiewicz K."/>
            <person name="Masonjones S."/>
            <person name="Liao H.L."/>
            <person name="Gajdeczka M.T."/>
            <person name="Anike F."/>
            <person name="Vuek A."/>
            <person name="Anishchenko I.M."/>
            <person name="Voigt K."/>
            <person name="de Hoog G.S."/>
            <person name="Smith M.E."/>
            <person name="Heitman J."/>
            <person name="Vilgalys R."/>
            <person name="Stajich J.E."/>
        </authorList>
    </citation>
    <scope>NUCLEOTIDE SEQUENCE [LARGE SCALE GENOMIC DNA]</scope>
    <source>
        <strain evidence="8 9">LSU 92-RS-03</strain>
    </source>
</reference>
<dbReference type="SUPFAM" id="SSF51045">
    <property type="entry name" value="WW domain"/>
    <property type="match status" value="2"/>
</dbReference>
<evidence type="ECO:0000256" key="4">
    <source>
        <dbReference type="SAM" id="MobiDB-lite"/>
    </source>
</evidence>
<dbReference type="Gene3D" id="2.20.70.10">
    <property type="match status" value="2"/>
</dbReference>
<dbReference type="InterPro" id="IPR000651">
    <property type="entry name" value="Ras-like_Gua-exchang_fac_N"/>
</dbReference>
<dbReference type="EMBL" id="PJQM01003296">
    <property type="protein sequence ID" value="RCH89645.1"/>
    <property type="molecule type" value="Genomic_DNA"/>
</dbReference>
<dbReference type="Gene3D" id="2.30.30.40">
    <property type="entry name" value="SH3 Domains"/>
    <property type="match status" value="1"/>
</dbReference>
<feature type="non-terminal residue" evidence="8">
    <location>
        <position position="725"/>
    </location>
</feature>
<dbReference type="CDD" id="cd00201">
    <property type="entry name" value="WW"/>
    <property type="match status" value="2"/>
</dbReference>
<dbReference type="AlphaFoldDB" id="A0A367JID6"/>
<proteinExistence type="predicted"/>
<name>A0A367JID6_RHIST</name>
<feature type="domain" description="WW" evidence="6">
    <location>
        <begin position="78"/>
        <end position="112"/>
    </location>
</feature>
<dbReference type="STRING" id="4846.A0A367JID6"/>
<dbReference type="PROSITE" id="PS50020">
    <property type="entry name" value="WW_DOMAIN_2"/>
    <property type="match status" value="2"/>
</dbReference>
<feature type="domain" description="WW" evidence="6">
    <location>
        <begin position="157"/>
        <end position="190"/>
    </location>
</feature>
<dbReference type="Pfam" id="PF00618">
    <property type="entry name" value="RasGEF_N"/>
    <property type="match status" value="1"/>
</dbReference>
<dbReference type="Pfam" id="PF00397">
    <property type="entry name" value="WW"/>
    <property type="match status" value="1"/>
</dbReference>
<dbReference type="SUPFAM" id="SSF48366">
    <property type="entry name" value="Ras GEF"/>
    <property type="match status" value="1"/>
</dbReference>
<dbReference type="Gene3D" id="1.20.870.10">
    <property type="entry name" value="Son of sevenless (SoS) protein Chain: S domain 1"/>
    <property type="match status" value="1"/>
</dbReference>
<evidence type="ECO:0000259" key="7">
    <source>
        <dbReference type="PROSITE" id="PS50212"/>
    </source>
</evidence>
<accession>A0A367JID6</accession>
<feature type="region of interest" description="Disordered" evidence="4">
    <location>
        <begin position="598"/>
        <end position="619"/>
    </location>
</feature>
<dbReference type="InterPro" id="IPR036020">
    <property type="entry name" value="WW_dom_sf"/>
</dbReference>
<dbReference type="PANTHER" id="PTHR46026">
    <property type="entry name" value="RHO-TYPE GUANINE NUCLEOTIDE EXCHANGE FACTOR, ISOFORM F"/>
    <property type="match status" value="1"/>
</dbReference>
<dbReference type="CDD" id="cd11883">
    <property type="entry name" value="SH3_Sdc25"/>
    <property type="match status" value="1"/>
</dbReference>
<dbReference type="InterPro" id="IPR036028">
    <property type="entry name" value="SH3-like_dom_sf"/>
</dbReference>
<evidence type="ECO:0000256" key="1">
    <source>
        <dbReference type="ARBA" id="ARBA00022443"/>
    </source>
</evidence>
<evidence type="ECO:0000256" key="2">
    <source>
        <dbReference type="PROSITE-ProRule" id="PRU00135"/>
    </source>
</evidence>
<feature type="domain" description="SH3" evidence="5">
    <location>
        <begin position="9"/>
        <end position="68"/>
    </location>
</feature>
<dbReference type="PANTHER" id="PTHR46026:SF1">
    <property type="entry name" value="RHO-TYPE GUANINE NUCLEOTIDE EXCHANGE FACTOR, ISOFORM F"/>
    <property type="match status" value="1"/>
</dbReference>
<keyword evidence="2" id="KW-0344">Guanine-nucleotide releasing factor</keyword>
<dbReference type="GO" id="GO:0005085">
    <property type="term" value="F:guanyl-nucleotide exchange factor activity"/>
    <property type="evidence" value="ECO:0007669"/>
    <property type="project" value="UniProtKB-KW"/>
</dbReference>
<dbReference type="SUPFAM" id="SSF50044">
    <property type="entry name" value="SH3-domain"/>
    <property type="match status" value="1"/>
</dbReference>
<dbReference type="InterPro" id="IPR023578">
    <property type="entry name" value="Ras_GEF_dom_sf"/>
</dbReference>
<dbReference type="SMART" id="SM00229">
    <property type="entry name" value="RasGEFN"/>
    <property type="match status" value="1"/>
</dbReference>
<dbReference type="PROSITE" id="PS50002">
    <property type="entry name" value="SH3"/>
    <property type="match status" value="1"/>
</dbReference>
<evidence type="ECO:0000313" key="9">
    <source>
        <dbReference type="Proteomes" id="UP000253551"/>
    </source>
</evidence>
<dbReference type="Pfam" id="PF00018">
    <property type="entry name" value="SH3_1"/>
    <property type="match status" value="1"/>
</dbReference>
<evidence type="ECO:0000259" key="5">
    <source>
        <dbReference type="PROSITE" id="PS50002"/>
    </source>
</evidence>
<dbReference type="InterPro" id="IPR001202">
    <property type="entry name" value="WW_dom"/>
</dbReference>
<comment type="caution">
    <text evidence="8">The sequence shown here is derived from an EMBL/GenBank/DDBJ whole genome shotgun (WGS) entry which is preliminary data.</text>
</comment>
<dbReference type="Pfam" id="PF25006">
    <property type="entry name" value="DUF7783"/>
    <property type="match status" value="1"/>
</dbReference>
<feature type="domain" description="N-terminal Ras-GEF" evidence="7">
    <location>
        <begin position="627"/>
        <end position="725"/>
    </location>
</feature>
<evidence type="ECO:0000313" key="8">
    <source>
        <dbReference type="EMBL" id="RCH89645.1"/>
    </source>
</evidence>
<dbReference type="SMART" id="SM00456">
    <property type="entry name" value="WW"/>
    <property type="match status" value="2"/>
</dbReference>